<dbReference type="Proteomes" id="UP000199128">
    <property type="component" value="Unassembled WGS sequence"/>
</dbReference>
<keyword evidence="4 8" id="KW-0689">Ribosomal protein</keyword>
<dbReference type="GO" id="GO:0042254">
    <property type="term" value="P:ribosome biogenesis"/>
    <property type="evidence" value="ECO:0007669"/>
    <property type="project" value="UniProtKB-ARBA"/>
</dbReference>
<evidence type="ECO:0000256" key="5">
    <source>
        <dbReference type="ARBA" id="ARBA00023274"/>
    </source>
</evidence>
<dbReference type="InterPro" id="IPR020568">
    <property type="entry name" value="Ribosomal_Su5_D2-typ_SF"/>
</dbReference>
<evidence type="ECO:0000313" key="14">
    <source>
        <dbReference type="Proteomes" id="UP000199135"/>
    </source>
</evidence>
<dbReference type="InterPro" id="IPR013810">
    <property type="entry name" value="Ribosomal_uS5_N"/>
</dbReference>
<dbReference type="InterPro" id="IPR000851">
    <property type="entry name" value="Ribosomal_uS5"/>
</dbReference>
<dbReference type="GO" id="GO:0005737">
    <property type="term" value="C:cytoplasm"/>
    <property type="evidence" value="ECO:0007669"/>
    <property type="project" value="UniProtKB-ARBA"/>
</dbReference>
<dbReference type="EMBL" id="FNWT01000004">
    <property type="protein sequence ID" value="SEH51674.1"/>
    <property type="molecule type" value="Genomic_DNA"/>
</dbReference>
<keyword evidence="14" id="KW-1185">Reference proteome</keyword>
<dbReference type="Pfam" id="PF03719">
    <property type="entry name" value="Ribosomal_S5_C"/>
    <property type="match status" value="1"/>
</dbReference>
<dbReference type="SUPFAM" id="SSF54211">
    <property type="entry name" value="Ribosomal protein S5 domain 2-like"/>
    <property type="match status" value="1"/>
</dbReference>
<reference evidence="12" key="1">
    <citation type="submission" date="2016-10" db="EMBL/GenBank/DDBJ databases">
        <authorList>
            <person name="de Groot N.N."/>
        </authorList>
    </citation>
    <scope>NUCLEOTIDE SEQUENCE [LARGE SCALE GENOMIC DNA]</scope>
    <source>
        <strain evidence="12">KHGC19</strain>
    </source>
</reference>
<accession>A0A1H9PM14</accession>
<feature type="domain" description="S5 DRBM" evidence="10">
    <location>
        <begin position="13"/>
        <end position="76"/>
    </location>
</feature>
<dbReference type="Proteomes" id="UP000199135">
    <property type="component" value="Unassembled WGS sequence"/>
</dbReference>
<comment type="domain">
    <text evidence="8">The N-terminal domain interacts with the head of the 30S subunit; the C-terminal domain interacts with the body and contacts protein S4. The interaction surface between S4 and S5 is involved in control of translational fidelity.</text>
</comment>
<keyword evidence="2 8" id="KW-0699">rRNA-binding</keyword>
<evidence type="ECO:0000256" key="8">
    <source>
        <dbReference type="HAMAP-Rule" id="MF_01307"/>
    </source>
</evidence>
<dbReference type="EMBL" id="FOGP01000003">
    <property type="protein sequence ID" value="SER49218.1"/>
    <property type="molecule type" value="Genomic_DNA"/>
</dbReference>
<dbReference type="FunFam" id="3.30.230.10:FF:000002">
    <property type="entry name" value="30S ribosomal protein S5"/>
    <property type="match status" value="1"/>
</dbReference>
<evidence type="ECO:0000256" key="7">
    <source>
        <dbReference type="ARBA" id="ARBA00062000"/>
    </source>
</evidence>
<gene>
    <name evidence="8" type="primary">rpsE</name>
    <name evidence="12" type="ORF">SAMN05216446_1054</name>
    <name evidence="11" type="ORF">SAMN05216447_104111</name>
</gene>
<dbReference type="InterPro" id="IPR005324">
    <property type="entry name" value="Ribosomal_uS5_C"/>
</dbReference>
<keyword evidence="5 8" id="KW-0687">Ribonucleoprotein</keyword>
<dbReference type="InterPro" id="IPR005712">
    <property type="entry name" value="Ribosomal_uS5_bac-type"/>
</dbReference>
<proteinExistence type="inferred from homology"/>
<sequence length="173" mass="18231">MPRDRKRQNDSDLQERVVYIHRVSKTVKGGSRMSLVALVVVGDGKGNVGLGMGKSAEVPQAIQKGVEDAKKNMFKVPVTEGGSIPHPVEGHYGAGHIIMRPAVEGTGVIAGGPVRPLFELAGIRNVISKSLGTNNALNAIKAAAEALKELNSPEEAAARRGITVSEMFNGKEA</sequence>
<dbReference type="GO" id="GO:0003735">
    <property type="term" value="F:structural constituent of ribosome"/>
    <property type="evidence" value="ECO:0007669"/>
    <property type="project" value="UniProtKB-UniRule"/>
</dbReference>
<evidence type="ECO:0000256" key="6">
    <source>
        <dbReference type="ARBA" id="ARBA00035255"/>
    </source>
</evidence>
<dbReference type="GO" id="GO:0019843">
    <property type="term" value="F:rRNA binding"/>
    <property type="evidence" value="ECO:0007669"/>
    <property type="project" value="UniProtKB-UniRule"/>
</dbReference>
<dbReference type="GO" id="GO:0015935">
    <property type="term" value="C:small ribosomal subunit"/>
    <property type="evidence" value="ECO:0007669"/>
    <property type="project" value="InterPro"/>
</dbReference>
<comment type="function">
    <text evidence="8">With S4 and S12 plays an important role in translational accuracy.</text>
</comment>
<dbReference type="InterPro" id="IPR014721">
    <property type="entry name" value="Ribsml_uS5_D2-typ_fold_subgr"/>
</dbReference>
<keyword evidence="3 8" id="KW-0694">RNA-binding</keyword>
<dbReference type="SUPFAM" id="SSF54768">
    <property type="entry name" value="dsRNA-binding domain-like"/>
    <property type="match status" value="1"/>
</dbReference>
<comment type="subunit">
    <text evidence="7 8">Part of the 30S ribosomal subunit. Contacts proteins S4 and S8.</text>
</comment>
<name>A0A1H9PM14_9ACTN</name>
<evidence type="ECO:0000259" key="10">
    <source>
        <dbReference type="PROSITE" id="PS50881"/>
    </source>
</evidence>
<reference evidence="13 14" key="2">
    <citation type="submission" date="2016-10" db="EMBL/GenBank/DDBJ databases">
        <authorList>
            <person name="Varghese N."/>
            <person name="Submissions S."/>
        </authorList>
    </citation>
    <scope>NUCLEOTIDE SEQUENCE [LARGE SCALE GENOMIC DNA]</scope>
    <source>
        <strain evidence="13">KHGC19</strain>
        <strain evidence="11 14">WCP15</strain>
    </source>
</reference>
<dbReference type="NCBIfam" id="TIGR01021">
    <property type="entry name" value="rpsE_bact"/>
    <property type="match status" value="1"/>
</dbReference>
<evidence type="ECO:0000313" key="12">
    <source>
        <dbReference type="EMBL" id="SER49218.1"/>
    </source>
</evidence>
<dbReference type="GO" id="GO:0006412">
    <property type="term" value="P:translation"/>
    <property type="evidence" value="ECO:0007669"/>
    <property type="project" value="UniProtKB-UniRule"/>
</dbReference>
<dbReference type="PROSITE" id="PS50881">
    <property type="entry name" value="S5_DSRBD"/>
    <property type="match status" value="1"/>
</dbReference>
<evidence type="ECO:0000313" key="11">
    <source>
        <dbReference type="EMBL" id="SEH51674.1"/>
    </source>
</evidence>
<dbReference type="HAMAP" id="MF_01307_B">
    <property type="entry name" value="Ribosomal_uS5_B"/>
    <property type="match status" value="1"/>
</dbReference>
<dbReference type="RefSeq" id="WP_078687471.1">
    <property type="nucleotide sequence ID" value="NZ_FNWT01000004.1"/>
</dbReference>
<protein>
    <recommendedName>
        <fullName evidence="6 8">Small ribosomal subunit protein uS5</fullName>
    </recommendedName>
</protein>
<evidence type="ECO:0000256" key="3">
    <source>
        <dbReference type="ARBA" id="ARBA00022884"/>
    </source>
</evidence>
<organism evidence="12 13">
    <name type="scientific">Parafannyhessea umbonata</name>
    <dbReference type="NCBI Taxonomy" id="604330"/>
    <lineage>
        <taxon>Bacteria</taxon>
        <taxon>Bacillati</taxon>
        <taxon>Actinomycetota</taxon>
        <taxon>Coriobacteriia</taxon>
        <taxon>Coriobacteriales</taxon>
        <taxon>Atopobiaceae</taxon>
        <taxon>Parafannyhessea</taxon>
    </lineage>
</organism>
<evidence type="ECO:0000256" key="9">
    <source>
        <dbReference type="RuleBase" id="RU003823"/>
    </source>
</evidence>
<dbReference type="PANTHER" id="PTHR48277">
    <property type="entry name" value="MITOCHONDRIAL RIBOSOMAL PROTEIN S5"/>
    <property type="match status" value="1"/>
</dbReference>
<dbReference type="AlphaFoldDB" id="A0A1H9PM14"/>
<evidence type="ECO:0000256" key="2">
    <source>
        <dbReference type="ARBA" id="ARBA00022730"/>
    </source>
</evidence>
<dbReference type="Pfam" id="PF00333">
    <property type="entry name" value="Ribosomal_S5"/>
    <property type="match status" value="1"/>
</dbReference>
<dbReference type="PANTHER" id="PTHR48277:SF1">
    <property type="entry name" value="MITOCHONDRIAL RIBOSOMAL PROTEIN S5"/>
    <property type="match status" value="1"/>
</dbReference>
<dbReference type="FunFam" id="3.30.160.20:FF:000001">
    <property type="entry name" value="30S ribosomal protein S5"/>
    <property type="match status" value="1"/>
</dbReference>
<evidence type="ECO:0000313" key="13">
    <source>
        <dbReference type="Proteomes" id="UP000199128"/>
    </source>
</evidence>
<comment type="similarity">
    <text evidence="1 8 9">Belongs to the universal ribosomal protein uS5 family.</text>
</comment>
<dbReference type="Gene3D" id="3.30.160.20">
    <property type="match status" value="1"/>
</dbReference>
<evidence type="ECO:0000256" key="4">
    <source>
        <dbReference type="ARBA" id="ARBA00022980"/>
    </source>
</evidence>
<dbReference type="Gene3D" id="3.30.230.10">
    <property type="match status" value="1"/>
</dbReference>
<comment type="function">
    <text evidence="8">Located at the back of the 30S subunit body where it stabilizes the conformation of the head with respect to the body.</text>
</comment>
<evidence type="ECO:0000256" key="1">
    <source>
        <dbReference type="ARBA" id="ARBA00008945"/>
    </source>
</evidence>